<evidence type="ECO:0000313" key="2">
    <source>
        <dbReference type="Proteomes" id="UP000828941"/>
    </source>
</evidence>
<dbReference type="EMBL" id="CM039437">
    <property type="protein sequence ID" value="KAI4307106.1"/>
    <property type="molecule type" value="Genomic_DNA"/>
</dbReference>
<protein>
    <submittedName>
        <fullName evidence="1">Uncharacterized protein</fullName>
    </submittedName>
</protein>
<gene>
    <name evidence="1" type="ORF">L6164_030327</name>
</gene>
<proteinExistence type="predicted"/>
<organism evidence="1 2">
    <name type="scientific">Bauhinia variegata</name>
    <name type="common">Purple orchid tree</name>
    <name type="synonym">Phanera variegata</name>
    <dbReference type="NCBI Taxonomy" id="167791"/>
    <lineage>
        <taxon>Eukaryota</taxon>
        <taxon>Viridiplantae</taxon>
        <taxon>Streptophyta</taxon>
        <taxon>Embryophyta</taxon>
        <taxon>Tracheophyta</taxon>
        <taxon>Spermatophyta</taxon>
        <taxon>Magnoliopsida</taxon>
        <taxon>eudicotyledons</taxon>
        <taxon>Gunneridae</taxon>
        <taxon>Pentapetalae</taxon>
        <taxon>rosids</taxon>
        <taxon>fabids</taxon>
        <taxon>Fabales</taxon>
        <taxon>Fabaceae</taxon>
        <taxon>Cercidoideae</taxon>
        <taxon>Cercideae</taxon>
        <taxon>Bauhiniinae</taxon>
        <taxon>Bauhinia</taxon>
    </lineage>
</organism>
<dbReference type="Proteomes" id="UP000828941">
    <property type="component" value="Chromosome 12"/>
</dbReference>
<name>A0ACB9LBF6_BAUVA</name>
<accession>A0ACB9LBF6</accession>
<comment type="caution">
    <text evidence="1">The sequence shown here is derived from an EMBL/GenBank/DDBJ whole genome shotgun (WGS) entry which is preliminary data.</text>
</comment>
<evidence type="ECO:0000313" key="1">
    <source>
        <dbReference type="EMBL" id="KAI4307106.1"/>
    </source>
</evidence>
<keyword evidence="2" id="KW-1185">Reference proteome</keyword>
<reference evidence="1 2" key="1">
    <citation type="journal article" date="2022" name="DNA Res.">
        <title>Chromosomal-level genome assembly of the orchid tree Bauhinia variegata (Leguminosae; Cercidoideae) supports the allotetraploid origin hypothesis of Bauhinia.</title>
        <authorList>
            <person name="Zhong Y."/>
            <person name="Chen Y."/>
            <person name="Zheng D."/>
            <person name="Pang J."/>
            <person name="Liu Y."/>
            <person name="Luo S."/>
            <person name="Meng S."/>
            <person name="Qian L."/>
            <person name="Wei D."/>
            <person name="Dai S."/>
            <person name="Zhou R."/>
        </authorList>
    </citation>
    <scope>NUCLEOTIDE SEQUENCE [LARGE SCALE GENOMIC DNA]</scope>
    <source>
        <strain evidence="1">BV-YZ2020</strain>
    </source>
</reference>
<sequence>MAWFTPIQVVQLLTVKIFNISHDVTVSFRITAYGNSSSTEIDLALTLSQTKLSSHVSAQQPEAQLLALRTHQSCLYIHSTANTFGQWYLIATRKLRGKWKKENILEDIKRGKSFLDVANSNFDKKESEFLKFLAESSSYATQVQTAPGRFMSR</sequence>